<comment type="caution">
    <text evidence="2">The sequence shown here is derived from an EMBL/GenBank/DDBJ whole genome shotgun (WGS) entry which is preliminary data.</text>
</comment>
<keyword evidence="3" id="KW-1185">Reference proteome</keyword>
<dbReference type="InterPro" id="IPR052895">
    <property type="entry name" value="HetReg/Transcr_Mod"/>
</dbReference>
<organism evidence="2 3">
    <name type="scientific">Cladophialophora chaetospira</name>
    <dbReference type="NCBI Taxonomy" id="386627"/>
    <lineage>
        <taxon>Eukaryota</taxon>
        <taxon>Fungi</taxon>
        <taxon>Dikarya</taxon>
        <taxon>Ascomycota</taxon>
        <taxon>Pezizomycotina</taxon>
        <taxon>Eurotiomycetes</taxon>
        <taxon>Chaetothyriomycetidae</taxon>
        <taxon>Chaetothyriales</taxon>
        <taxon>Herpotrichiellaceae</taxon>
        <taxon>Cladophialophora</taxon>
    </lineage>
</organism>
<accession>A0AA38XKU9</accession>
<feature type="transmembrane region" description="Helical" evidence="1">
    <location>
        <begin position="486"/>
        <end position="508"/>
    </location>
</feature>
<keyword evidence="1" id="KW-0812">Transmembrane</keyword>
<dbReference type="PANTHER" id="PTHR24148">
    <property type="entry name" value="ANKYRIN REPEAT DOMAIN-CONTAINING PROTEIN 39 HOMOLOG-RELATED"/>
    <property type="match status" value="1"/>
</dbReference>
<dbReference type="Proteomes" id="UP001172673">
    <property type="component" value="Unassembled WGS sequence"/>
</dbReference>
<dbReference type="Pfam" id="PF26639">
    <property type="entry name" value="Het-6_barrel"/>
    <property type="match status" value="1"/>
</dbReference>
<evidence type="ECO:0000256" key="1">
    <source>
        <dbReference type="SAM" id="Phobius"/>
    </source>
</evidence>
<protein>
    <recommendedName>
        <fullName evidence="4">Heterokaryon incompatibility domain-containing protein</fullName>
    </recommendedName>
</protein>
<evidence type="ECO:0008006" key="4">
    <source>
        <dbReference type="Google" id="ProtNLM"/>
    </source>
</evidence>
<gene>
    <name evidence="2" type="ORF">H2200_001381</name>
</gene>
<reference evidence="2" key="1">
    <citation type="submission" date="2022-10" db="EMBL/GenBank/DDBJ databases">
        <title>Culturing micro-colonial fungi from biological soil crusts in the Mojave desert and describing Neophaeococcomyces mojavensis, and introducing the new genera and species Taxawa tesnikishii.</title>
        <authorList>
            <person name="Kurbessoian T."/>
            <person name="Stajich J.E."/>
        </authorList>
    </citation>
    <scope>NUCLEOTIDE SEQUENCE</scope>
    <source>
        <strain evidence="2">TK_41</strain>
    </source>
</reference>
<dbReference type="EMBL" id="JAPDRK010000002">
    <property type="protein sequence ID" value="KAJ9615306.1"/>
    <property type="molecule type" value="Genomic_DNA"/>
</dbReference>
<dbReference type="AlphaFoldDB" id="A0AA38XKU9"/>
<proteinExistence type="predicted"/>
<name>A0AA38XKU9_9EURO</name>
<keyword evidence="1" id="KW-0472">Membrane</keyword>
<dbReference type="PANTHER" id="PTHR24148:SF64">
    <property type="entry name" value="HETEROKARYON INCOMPATIBILITY DOMAIN-CONTAINING PROTEIN"/>
    <property type="match status" value="1"/>
</dbReference>
<keyword evidence="1" id="KW-1133">Transmembrane helix</keyword>
<sequence length="589" mass="66709">MTEIYEHAKSVVIWLNPEEVEDAGVARAARLFRLIGWLYRLRLLRVYERDEQTDMKMPRATRLVTACDRYIEARSQQLGGNNTWEDGANASHVDAFNAPFLNRYFRRVWTVQEIAMAHNIRVYYGVATISWQDFVVSGLFTVKQGGFARNQASETDVFRDSELHWDLLNALESHFVLPDIYGLEALSTKASIKSTKNRYTLGTLELALIKSKGLEATEPKDKAYAMLWTFLGLEQGVGPLRDVDYAKPLDQVYTEFSTAVFVRTNGSTVQFYWVNSVPRNTALPSWVPDWSVSTSMSLFVWCQKLRDFRAARSDSLQYRIGIEGPRLLISGVRHCGMKAFIRLSAEGRQRILHNRDPGQLIEALIDAAELMRSLIEVAKSHTSYDGEESLLSAIHRIIHSQRHLHVPGTEDQQEFFARPKEVELSQSLAISVGLLRLRIFHGLSPLLDESSLSRQVIQDALEPVLLDEEMDEVLERASELPNLTPFLALVVALSPFIDLYHFLHIIVLDHRDKDMFITDQGALGMAFQGLQSDDIVALWQGCPSPMIVRKAAADGGELYRLHGPAFVDGIMLGEGWPVDKTELKEFQVV</sequence>
<evidence type="ECO:0000313" key="2">
    <source>
        <dbReference type="EMBL" id="KAJ9615306.1"/>
    </source>
</evidence>
<evidence type="ECO:0000313" key="3">
    <source>
        <dbReference type="Proteomes" id="UP001172673"/>
    </source>
</evidence>